<dbReference type="InterPro" id="IPR052016">
    <property type="entry name" value="Bact_Sigma-Reg"/>
</dbReference>
<gene>
    <name evidence="3" type="ORF">Vau01_026860</name>
</gene>
<reference evidence="3" key="1">
    <citation type="submission" date="2021-01" db="EMBL/GenBank/DDBJ databases">
        <title>Whole genome shotgun sequence of Virgisporangium aurantiacum NBRC 16421.</title>
        <authorList>
            <person name="Komaki H."/>
            <person name="Tamura T."/>
        </authorList>
    </citation>
    <scope>NUCLEOTIDE SEQUENCE</scope>
    <source>
        <strain evidence="3">NBRC 16421</strain>
    </source>
</reference>
<dbReference type="InterPro" id="IPR036457">
    <property type="entry name" value="PPM-type-like_dom_sf"/>
</dbReference>
<evidence type="ECO:0000313" key="3">
    <source>
        <dbReference type="EMBL" id="GIJ55170.1"/>
    </source>
</evidence>
<dbReference type="GO" id="GO:0016791">
    <property type="term" value="F:phosphatase activity"/>
    <property type="evidence" value="ECO:0007669"/>
    <property type="project" value="TreeGrafter"/>
</dbReference>
<accession>A0A8J3Z4K1</accession>
<sequence>MTESEPRPDRYLRCQRAMFEAPAHALIDALAAALREHYGVLAVDLLLADYELNVLCPVIGVAEPVPVTGSAAGQVFVDRRAIVTEGPEGVRLLLPAAARGDAAGVLILDLEARPGPSELDELVFLATALGHDLRAADSVTDRYRNARRRTALTVAAEMQWHLLPGRSCRKPEFALAGQLEPAYSVCGDNFDWAAEDDHLVLTVTNGHGTGIEASLLTVLAVTAMRNARLASPRISDHAALADQAVYAQHAGRRHLSSLLLRFDLDTGMVAAVDAGSPMVLRLRGAELTQVNLEAQLPLGMFESTVYVEQTFRAEPGDRLIVLSDGVHESPYGNQRYTEQGRLRQTLVGTRRLPPAEAVRAVLADHNVFRQGVPLDDDAAIVVVDWAGRQQP</sequence>
<comment type="caution">
    <text evidence="3">The sequence shown here is derived from an EMBL/GenBank/DDBJ whole genome shotgun (WGS) entry which is preliminary data.</text>
</comment>
<keyword evidence="4" id="KW-1185">Reference proteome</keyword>
<dbReference type="Pfam" id="PF07228">
    <property type="entry name" value="SpoIIE"/>
    <property type="match status" value="1"/>
</dbReference>
<dbReference type="InterPro" id="IPR001932">
    <property type="entry name" value="PPM-type_phosphatase-like_dom"/>
</dbReference>
<dbReference type="PANTHER" id="PTHR43156">
    <property type="entry name" value="STAGE II SPORULATION PROTEIN E-RELATED"/>
    <property type="match status" value="1"/>
</dbReference>
<dbReference type="Gene3D" id="3.60.40.10">
    <property type="entry name" value="PPM-type phosphatase domain"/>
    <property type="match status" value="1"/>
</dbReference>
<dbReference type="Proteomes" id="UP000612585">
    <property type="component" value="Unassembled WGS sequence"/>
</dbReference>
<evidence type="ECO:0000313" key="4">
    <source>
        <dbReference type="Proteomes" id="UP000612585"/>
    </source>
</evidence>
<dbReference type="AlphaFoldDB" id="A0A8J3Z4K1"/>
<evidence type="ECO:0000256" key="1">
    <source>
        <dbReference type="ARBA" id="ARBA00022801"/>
    </source>
</evidence>
<keyword evidence="1" id="KW-0378">Hydrolase</keyword>
<dbReference type="PANTHER" id="PTHR43156:SF2">
    <property type="entry name" value="STAGE II SPORULATION PROTEIN E"/>
    <property type="match status" value="1"/>
</dbReference>
<dbReference type="SMART" id="SM00331">
    <property type="entry name" value="PP2C_SIG"/>
    <property type="match status" value="1"/>
</dbReference>
<feature type="domain" description="PPM-type phosphatase" evidence="2">
    <location>
        <begin position="170"/>
        <end position="385"/>
    </location>
</feature>
<evidence type="ECO:0000259" key="2">
    <source>
        <dbReference type="SMART" id="SM00331"/>
    </source>
</evidence>
<name>A0A8J3Z4K1_9ACTN</name>
<proteinExistence type="predicted"/>
<dbReference type="SUPFAM" id="SSF81606">
    <property type="entry name" value="PP2C-like"/>
    <property type="match status" value="1"/>
</dbReference>
<protein>
    <submittedName>
        <fullName evidence="3">Phosphatase</fullName>
    </submittedName>
</protein>
<organism evidence="3 4">
    <name type="scientific">Virgisporangium aurantiacum</name>
    <dbReference type="NCBI Taxonomy" id="175570"/>
    <lineage>
        <taxon>Bacteria</taxon>
        <taxon>Bacillati</taxon>
        <taxon>Actinomycetota</taxon>
        <taxon>Actinomycetes</taxon>
        <taxon>Micromonosporales</taxon>
        <taxon>Micromonosporaceae</taxon>
        <taxon>Virgisporangium</taxon>
    </lineage>
</organism>
<dbReference type="EMBL" id="BOPG01000014">
    <property type="protein sequence ID" value="GIJ55170.1"/>
    <property type="molecule type" value="Genomic_DNA"/>
</dbReference>